<organism evidence="1 2">
    <name type="scientific">Lithospermum erythrorhizon</name>
    <name type="common">Purple gromwell</name>
    <name type="synonym">Lithospermum officinale var. erythrorhizon</name>
    <dbReference type="NCBI Taxonomy" id="34254"/>
    <lineage>
        <taxon>Eukaryota</taxon>
        <taxon>Viridiplantae</taxon>
        <taxon>Streptophyta</taxon>
        <taxon>Embryophyta</taxon>
        <taxon>Tracheophyta</taxon>
        <taxon>Spermatophyta</taxon>
        <taxon>Magnoliopsida</taxon>
        <taxon>eudicotyledons</taxon>
        <taxon>Gunneridae</taxon>
        <taxon>Pentapetalae</taxon>
        <taxon>asterids</taxon>
        <taxon>lamiids</taxon>
        <taxon>Boraginales</taxon>
        <taxon>Boraginaceae</taxon>
        <taxon>Boraginoideae</taxon>
        <taxon>Lithospermeae</taxon>
        <taxon>Lithospermum</taxon>
    </lineage>
</organism>
<dbReference type="Proteomes" id="UP001454036">
    <property type="component" value="Unassembled WGS sequence"/>
</dbReference>
<dbReference type="Gene3D" id="3.10.10.10">
    <property type="entry name" value="HIV Type 1 Reverse Transcriptase, subunit A, domain 1"/>
    <property type="match status" value="1"/>
</dbReference>
<reference evidence="1 2" key="1">
    <citation type="submission" date="2024-01" db="EMBL/GenBank/DDBJ databases">
        <title>The complete chloroplast genome sequence of Lithospermum erythrorhizon: insights into the phylogenetic relationship among Boraginaceae species and the maternal lineages of purple gromwells.</title>
        <authorList>
            <person name="Okada T."/>
            <person name="Watanabe K."/>
        </authorList>
    </citation>
    <scope>NUCLEOTIDE SEQUENCE [LARGE SCALE GENOMIC DNA]</scope>
</reference>
<gene>
    <name evidence="1" type="ORF">LIER_41004</name>
</gene>
<name>A0AAV3R5U3_LITER</name>
<evidence type="ECO:0000313" key="1">
    <source>
        <dbReference type="EMBL" id="GAA0170686.1"/>
    </source>
</evidence>
<dbReference type="SUPFAM" id="SSF56672">
    <property type="entry name" value="DNA/RNA polymerases"/>
    <property type="match status" value="1"/>
</dbReference>
<comment type="caution">
    <text evidence="1">The sequence shown here is derived from an EMBL/GenBank/DDBJ whole genome shotgun (WGS) entry which is preliminary data.</text>
</comment>
<evidence type="ECO:0000313" key="2">
    <source>
        <dbReference type="Proteomes" id="UP001454036"/>
    </source>
</evidence>
<dbReference type="Gene3D" id="3.30.70.270">
    <property type="match status" value="1"/>
</dbReference>
<keyword evidence="2" id="KW-1185">Reference proteome</keyword>
<proteinExistence type="predicted"/>
<sequence>MPGVDSSVLVHRLYVDPHYKPVKQKKRTFSEERGHSRGGYKVVEFMDAFRGYLQIFIDEDDMEKTAFVTEYGIYCW</sequence>
<dbReference type="InterPro" id="IPR043128">
    <property type="entry name" value="Rev_trsase/Diguanyl_cyclase"/>
</dbReference>
<dbReference type="EMBL" id="BAABME010024686">
    <property type="protein sequence ID" value="GAA0170686.1"/>
    <property type="molecule type" value="Genomic_DNA"/>
</dbReference>
<accession>A0AAV3R5U3</accession>
<dbReference type="AlphaFoldDB" id="A0AAV3R5U3"/>
<dbReference type="InterPro" id="IPR043502">
    <property type="entry name" value="DNA/RNA_pol_sf"/>
</dbReference>
<protein>
    <submittedName>
        <fullName evidence="1">Uncharacterized protein</fullName>
    </submittedName>
</protein>